<proteinExistence type="predicted"/>
<feature type="non-terminal residue" evidence="2">
    <location>
        <position position="1"/>
    </location>
</feature>
<accession>X0S773</accession>
<evidence type="ECO:0000313" key="2">
    <source>
        <dbReference type="EMBL" id="GAF71787.1"/>
    </source>
</evidence>
<evidence type="ECO:0000256" key="1">
    <source>
        <dbReference type="ARBA" id="ARBA00023239"/>
    </source>
</evidence>
<organism evidence="2">
    <name type="scientific">marine sediment metagenome</name>
    <dbReference type="NCBI Taxonomy" id="412755"/>
    <lineage>
        <taxon>unclassified sequences</taxon>
        <taxon>metagenomes</taxon>
        <taxon>ecological metagenomes</taxon>
    </lineage>
</organism>
<protein>
    <recommendedName>
        <fullName evidence="3">4-hydroxy-tetrahydrodipicolinate synthase</fullName>
    </recommendedName>
</protein>
<reference evidence="2" key="1">
    <citation type="journal article" date="2014" name="Front. Microbiol.">
        <title>High frequency of phylogenetically diverse reductive dehalogenase-homologous genes in deep subseafloor sedimentary metagenomes.</title>
        <authorList>
            <person name="Kawai M."/>
            <person name="Futagami T."/>
            <person name="Toyoda A."/>
            <person name="Takaki Y."/>
            <person name="Nishi S."/>
            <person name="Hori S."/>
            <person name="Arai W."/>
            <person name="Tsubouchi T."/>
            <person name="Morono Y."/>
            <person name="Uchiyama I."/>
            <person name="Ito T."/>
            <person name="Fujiyama A."/>
            <person name="Inagaki F."/>
            <person name="Takami H."/>
        </authorList>
    </citation>
    <scope>NUCLEOTIDE SEQUENCE</scope>
    <source>
        <strain evidence="2">Expedition CK06-06</strain>
    </source>
</reference>
<keyword evidence="1" id="KW-0456">Lyase</keyword>
<dbReference type="PANTHER" id="PTHR12128:SF66">
    <property type="entry name" value="4-HYDROXY-2-OXOGLUTARATE ALDOLASE, MITOCHONDRIAL"/>
    <property type="match status" value="1"/>
</dbReference>
<sequence length="107" mass="11419">TWPLMCLGAVGVISVVANLCPSLVESLVAAALEGNHAAGSQYHRKVHDLAEGIGRFGPNPLPIKTAMAIAGLIEEEFRLPLCPLDSQARAGIECVLRRHEILEPKTV</sequence>
<gene>
    <name evidence="2" type="ORF">S01H1_17410</name>
</gene>
<dbReference type="GO" id="GO:0008840">
    <property type="term" value="F:4-hydroxy-tetrahydrodipicolinate synthase activity"/>
    <property type="evidence" value="ECO:0007669"/>
    <property type="project" value="TreeGrafter"/>
</dbReference>
<name>X0S773_9ZZZZ</name>
<dbReference type="SUPFAM" id="SSF51569">
    <property type="entry name" value="Aldolase"/>
    <property type="match status" value="1"/>
</dbReference>
<dbReference type="InterPro" id="IPR002220">
    <property type="entry name" value="DapA-like"/>
</dbReference>
<dbReference type="EMBL" id="BARS01009235">
    <property type="protein sequence ID" value="GAF71787.1"/>
    <property type="molecule type" value="Genomic_DNA"/>
</dbReference>
<dbReference type="PANTHER" id="PTHR12128">
    <property type="entry name" value="DIHYDRODIPICOLINATE SYNTHASE"/>
    <property type="match status" value="1"/>
</dbReference>
<dbReference type="InterPro" id="IPR013785">
    <property type="entry name" value="Aldolase_TIM"/>
</dbReference>
<dbReference type="Pfam" id="PF00701">
    <property type="entry name" value="DHDPS"/>
    <property type="match status" value="1"/>
</dbReference>
<dbReference type="Gene3D" id="3.20.20.70">
    <property type="entry name" value="Aldolase class I"/>
    <property type="match status" value="1"/>
</dbReference>
<comment type="caution">
    <text evidence="2">The sequence shown here is derived from an EMBL/GenBank/DDBJ whole genome shotgun (WGS) entry which is preliminary data.</text>
</comment>
<evidence type="ECO:0008006" key="3">
    <source>
        <dbReference type="Google" id="ProtNLM"/>
    </source>
</evidence>
<dbReference type="GO" id="GO:0005829">
    <property type="term" value="C:cytosol"/>
    <property type="evidence" value="ECO:0007669"/>
    <property type="project" value="TreeGrafter"/>
</dbReference>
<dbReference type="AlphaFoldDB" id="X0S773"/>